<accession>A0ABD3PI53</accession>
<gene>
    <name evidence="2" type="ORF">HJC23_005507</name>
</gene>
<keyword evidence="3" id="KW-1185">Reference proteome</keyword>
<name>A0ABD3PI53_9STRA</name>
<organism evidence="2 3">
    <name type="scientific">Cyclotella cryptica</name>
    <dbReference type="NCBI Taxonomy" id="29204"/>
    <lineage>
        <taxon>Eukaryota</taxon>
        <taxon>Sar</taxon>
        <taxon>Stramenopiles</taxon>
        <taxon>Ochrophyta</taxon>
        <taxon>Bacillariophyta</taxon>
        <taxon>Coscinodiscophyceae</taxon>
        <taxon>Thalassiosirophycidae</taxon>
        <taxon>Stephanodiscales</taxon>
        <taxon>Stephanodiscaceae</taxon>
        <taxon>Cyclotella</taxon>
    </lineage>
</organism>
<dbReference type="EMBL" id="JABMIG020000184">
    <property type="protein sequence ID" value="KAL3786996.1"/>
    <property type="molecule type" value="Genomic_DNA"/>
</dbReference>
<evidence type="ECO:0000313" key="3">
    <source>
        <dbReference type="Proteomes" id="UP001516023"/>
    </source>
</evidence>
<dbReference type="AlphaFoldDB" id="A0ABD3PI53"/>
<feature type="region of interest" description="Disordered" evidence="1">
    <location>
        <begin position="95"/>
        <end position="126"/>
    </location>
</feature>
<protein>
    <submittedName>
        <fullName evidence="2">Uncharacterized protein</fullName>
    </submittedName>
</protein>
<comment type="caution">
    <text evidence="2">The sequence shown here is derived from an EMBL/GenBank/DDBJ whole genome shotgun (WGS) entry which is preliminary data.</text>
</comment>
<dbReference type="Proteomes" id="UP001516023">
    <property type="component" value="Unassembled WGS sequence"/>
</dbReference>
<reference evidence="2 3" key="1">
    <citation type="journal article" date="2020" name="G3 (Bethesda)">
        <title>Improved Reference Genome for Cyclotella cryptica CCMP332, a Model for Cell Wall Morphogenesis, Salinity Adaptation, and Lipid Production in Diatoms (Bacillariophyta).</title>
        <authorList>
            <person name="Roberts W.R."/>
            <person name="Downey K.M."/>
            <person name="Ruck E.C."/>
            <person name="Traller J.C."/>
            <person name="Alverson A.J."/>
        </authorList>
    </citation>
    <scope>NUCLEOTIDE SEQUENCE [LARGE SCALE GENOMIC DNA]</scope>
    <source>
        <strain evidence="2 3">CCMP332</strain>
    </source>
</reference>
<sequence>MKSEYDANGPGGGAKFKLKSQEVFHSVSALEKMAGTSGGGGDENGAGVLSPKAPPLLFDFRRPTLCKLEGDKNGSTALPSRRTFLFDGFFLEKSSTTSAEDRKEGAVAKSPGGTGNTNHPHRRERE</sequence>
<evidence type="ECO:0000313" key="2">
    <source>
        <dbReference type="EMBL" id="KAL3786996.1"/>
    </source>
</evidence>
<evidence type="ECO:0000256" key="1">
    <source>
        <dbReference type="SAM" id="MobiDB-lite"/>
    </source>
</evidence>
<proteinExistence type="predicted"/>